<keyword evidence="1" id="KW-0732">Signal</keyword>
<dbReference type="PANTHER" id="PTHR48098:SF1">
    <property type="entry name" value="DIACYLGLYCEROL ACYLTRANSFERASE_MYCOLYLTRANSFERASE AG85A"/>
    <property type="match status" value="1"/>
</dbReference>
<dbReference type="Proteomes" id="UP000324233">
    <property type="component" value="Chromosome"/>
</dbReference>
<dbReference type="EMBL" id="CP042997">
    <property type="protein sequence ID" value="QEH34939.1"/>
    <property type="molecule type" value="Genomic_DNA"/>
</dbReference>
<dbReference type="GO" id="GO:0016747">
    <property type="term" value="F:acyltransferase activity, transferring groups other than amino-acyl groups"/>
    <property type="evidence" value="ECO:0007669"/>
    <property type="project" value="TreeGrafter"/>
</dbReference>
<dbReference type="InterPro" id="IPR014756">
    <property type="entry name" value="Ig_E-set"/>
</dbReference>
<dbReference type="GO" id="GO:0004553">
    <property type="term" value="F:hydrolase activity, hydrolyzing O-glycosyl compounds"/>
    <property type="evidence" value="ECO:0007669"/>
    <property type="project" value="InterPro"/>
</dbReference>
<dbReference type="SUPFAM" id="SSF81296">
    <property type="entry name" value="E set domains"/>
    <property type="match status" value="1"/>
</dbReference>
<dbReference type="Gene3D" id="3.40.50.1820">
    <property type="entry name" value="alpha/beta hydrolase"/>
    <property type="match status" value="1"/>
</dbReference>
<dbReference type="InterPro" id="IPR000801">
    <property type="entry name" value="Esterase-like"/>
</dbReference>
<evidence type="ECO:0000256" key="1">
    <source>
        <dbReference type="SAM" id="SignalP"/>
    </source>
</evidence>
<gene>
    <name evidence="3" type="primary">axe1-6A_3</name>
    <name evidence="3" type="ORF">OJF2_34840</name>
</gene>
<dbReference type="Pfam" id="PF00756">
    <property type="entry name" value="Esterase"/>
    <property type="match status" value="1"/>
</dbReference>
<dbReference type="Gene3D" id="2.60.40.10">
    <property type="entry name" value="Immunoglobulins"/>
    <property type="match status" value="1"/>
</dbReference>
<feature type="domain" description="Glycoside hydrolase family 13 N-terminal" evidence="2">
    <location>
        <begin position="52"/>
        <end position="109"/>
    </location>
</feature>
<dbReference type="InterPro" id="IPR013783">
    <property type="entry name" value="Ig-like_fold"/>
</dbReference>
<name>A0A5B9W425_9BACT</name>
<dbReference type="KEGG" id="agv:OJF2_34840"/>
<evidence type="ECO:0000259" key="2">
    <source>
        <dbReference type="Pfam" id="PF02922"/>
    </source>
</evidence>
<feature type="chain" id="PRO_5022886629" evidence="1">
    <location>
        <begin position="33"/>
        <end position="401"/>
    </location>
</feature>
<feature type="signal peptide" evidence="1">
    <location>
        <begin position="1"/>
        <end position="32"/>
    </location>
</feature>
<dbReference type="InterPro" id="IPR050583">
    <property type="entry name" value="Mycobacterial_A85_antigen"/>
</dbReference>
<dbReference type="RefSeq" id="WP_210420557.1">
    <property type="nucleotide sequence ID" value="NZ_CP042997.1"/>
</dbReference>
<dbReference type="InterPro" id="IPR029058">
    <property type="entry name" value="AB_hydrolase_fold"/>
</dbReference>
<dbReference type="InterPro" id="IPR004193">
    <property type="entry name" value="Glyco_hydro_13_N"/>
</dbReference>
<sequence length="401" mass="43949" precursor="true">MSVLRSRRHVLLPGLFALAIGANVATTVPAQAQPQGQRARTPNDTLKSVEVSPDHKVTFRIYAPKASEVSVNGDFKGGGKMTKDEQGVWSLTTGPLRPDFYTYGFNVDGVRTVDPKNAMIKQGIANVDSMLLVPGEESEFEATKDVPHGEVRQAWYRSATLGEPRRLHVYTPPGYDQGTEKYPVFYLLHGAGDDDSGWSTIGRAGFIMDNLIASGKARPMIVVMPNGSLPRPTNFPRTAPGTAPSPEARAAMEAIQNRFTDELLKDVAPFVEGHYRVLPGVENRALAGLSMGGGQTLRLITTNPDRFAYVGIWSAGLFGGNPDEWEKRNAAFLDQAKAFNGTVKLLSIRVGDGDFALAGTKNLDEVLSRHDVKHELTINDGGHTWINWRKYLSEFAPRLFR</sequence>
<keyword evidence="4" id="KW-1185">Reference proteome</keyword>
<evidence type="ECO:0000313" key="4">
    <source>
        <dbReference type="Proteomes" id="UP000324233"/>
    </source>
</evidence>
<reference evidence="3 4" key="1">
    <citation type="submission" date="2019-08" db="EMBL/GenBank/DDBJ databases">
        <title>Deep-cultivation of Planctomycetes and their phenomic and genomic characterization uncovers novel biology.</title>
        <authorList>
            <person name="Wiegand S."/>
            <person name="Jogler M."/>
            <person name="Boedeker C."/>
            <person name="Pinto D."/>
            <person name="Vollmers J."/>
            <person name="Rivas-Marin E."/>
            <person name="Kohn T."/>
            <person name="Peeters S.H."/>
            <person name="Heuer A."/>
            <person name="Rast P."/>
            <person name="Oberbeckmann S."/>
            <person name="Bunk B."/>
            <person name="Jeske O."/>
            <person name="Meyerdierks A."/>
            <person name="Storesund J.E."/>
            <person name="Kallscheuer N."/>
            <person name="Luecker S."/>
            <person name="Lage O.M."/>
            <person name="Pohl T."/>
            <person name="Merkel B.J."/>
            <person name="Hornburger P."/>
            <person name="Mueller R.-W."/>
            <person name="Bruemmer F."/>
            <person name="Labrenz M."/>
            <person name="Spormann A.M."/>
            <person name="Op den Camp H."/>
            <person name="Overmann J."/>
            <person name="Amann R."/>
            <person name="Jetten M.S.M."/>
            <person name="Mascher T."/>
            <person name="Medema M.H."/>
            <person name="Devos D.P."/>
            <person name="Kaster A.-K."/>
            <person name="Ovreas L."/>
            <person name="Rohde M."/>
            <person name="Galperin M.Y."/>
            <person name="Jogler C."/>
        </authorList>
    </citation>
    <scope>NUCLEOTIDE SEQUENCE [LARGE SCALE GENOMIC DNA]</scope>
    <source>
        <strain evidence="3 4">OJF2</strain>
    </source>
</reference>
<evidence type="ECO:0000313" key="3">
    <source>
        <dbReference type="EMBL" id="QEH34939.1"/>
    </source>
</evidence>
<proteinExistence type="predicted"/>
<dbReference type="Pfam" id="PF02922">
    <property type="entry name" value="CBM_48"/>
    <property type="match status" value="1"/>
</dbReference>
<dbReference type="CDD" id="cd11294">
    <property type="entry name" value="E_set_Esterase_like_N"/>
    <property type="match status" value="1"/>
</dbReference>
<dbReference type="SUPFAM" id="SSF53474">
    <property type="entry name" value="alpha/beta-Hydrolases"/>
    <property type="match status" value="1"/>
</dbReference>
<organism evidence="3 4">
    <name type="scientific">Aquisphaera giovannonii</name>
    <dbReference type="NCBI Taxonomy" id="406548"/>
    <lineage>
        <taxon>Bacteria</taxon>
        <taxon>Pseudomonadati</taxon>
        <taxon>Planctomycetota</taxon>
        <taxon>Planctomycetia</taxon>
        <taxon>Isosphaerales</taxon>
        <taxon>Isosphaeraceae</taxon>
        <taxon>Aquisphaera</taxon>
    </lineage>
</organism>
<accession>A0A5B9W425</accession>
<dbReference type="PANTHER" id="PTHR48098">
    <property type="entry name" value="ENTEROCHELIN ESTERASE-RELATED"/>
    <property type="match status" value="1"/>
</dbReference>
<dbReference type="GO" id="GO:0005975">
    <property type="term" value="P:carbohydrate metabolic process"/>
    <property type="evidence" value="ECO:0007669"/>
    <property type="project" value="InterPro"/>
</dbReference>
<dbReference type="AlphaFoldDB" id="A0A5B9W425"/>
<protein>
    <submittedName>
        <fullName evidence="3">Carbohydrate acetyl esterase/feruloyl esterase</fullName>
    </submittedName>
</protein>